<evidence type="ECO:0000313" key="1">
    <source>
        <dbReference type="EMBL" id="DAE30585.1"/>
    </source>
</evidence>
<name>A0A8S5RHM1_9VIRU</name>
<accession>A0A8S5RHM1</accession>
<dbReference type="EMBL" id="BK059104">
    <property type="protein sequence ID" value="DAE30585.1"/>
    <property type="molecule type" value="Genomic_DNA"/>
</dbReference>
<organism evidence="1">
    <name type="scientific">virus sp. ctiha2</name>
    <dbReference type="NCBI Taxonomy" id="2827299"/>
    <lineage>
        <taxon>Viruses</taxon>
    </lineage>
</organism>
<proteinExistence type="predicted"/>
<sequence>MVSWLVTKTIQYSGQTREYNNVITIKERKNVHM</sequence>
<reference evidence="1" key="1">
    <citation type="journal article" date="2021" name="Proc. Natl. Acad. Sci. U.S.A.">
        <title>A Catalog of Tens of Thousands of Viruses from Human Metagenomes Reveals Hidden Associations with Chronic Diseases.</title>
        <authorList>
            <person name="Tisza M.J."/>
            <person name="Buck C.B."/>
        </authorList>
    </citation>
    <scope>NUCLEOTIDE SEQUENCE</scope>
    <source>
        <strain evidence="1">Ctiha2</strain>
    </source>
</reference>
<protein>
    <submittedName>
        <fullName evidence="1">Uncharacterized protein</fullName>
    </submittedName>
</protein>